<dbReference type="OrthoDB" id="200187at2759"/>
<feature type="transmembrane region" description="Helical" evidence="12">
    <location>
        <begin position="241"/>
        <end position="271"/>
    </location>
</feature>
<evidence type="ECO:0000313" key="13">
    <source>
        <dbReference type="EMBL" id="KAF2402060.1"/>
    </source>
</evidence>
<comment type="subcellular location">
    <subcellularLocation>
        <location evidence="1">Endoplasmic reticulum membrane</location>
        <topology evidence="1">Multi-pass membrane protein</topology>
    </subcellularLocation>
</comment>
<gene>
    <name evidence="13" type="ORF">EJ06DRAFT_474977</name>
</gene>
<evidence type="ECO:0000256" key="10">
    <source>
        <dbReference type="ARBA" id="ARBA00023136"/>
    </source>
</evidence>
<organism evidence="13 14">
    <name type="scientific">Trichodelitschia bisporula</name>
    <dbReference type="NCBI Taxonomy" id="703511"/>
    <lineage>
        <taxon>Eukaryota</taxon>
        <taxon>Fungi</taxon>
        <taxon>Dikarya</taxon>
        <taxon>Ascomycota</taxon>
        <taxon>Pezizomycotina</taxon>
        <taxon>Dothideomycetes</taxon>
        <taxon>Dothideomycetes incertae sedis</taxon>
        <taxon>Phaeotrichales</taxon>
        <taxon>Phaeotrichaceae</taxon>
        <taxon>Trichodelitschia</taxon>
    </lineage>
</organism>
<evidence type="ECO:0000256" key="11">
    <source>
        <dbReference type="SAM" id="MobiDB-lite"/>
    </source>
</evidence>
<dbReference type="GO" id="GO:0031204">
    <property type="term" value="P:post-translational protein targeting to membrane, translocation"/>
    <property type="evidence" value="ECO:0007669"/>
    <property type="project" value="TreeGrafter"/>
</dbReference>
<reference evidence="13" key="1">
    <citation type="journal article" date="2020" name="Stud. Mycol.">
        <title>101 Dothideomycetes genomes: a test case for predicting lifestyles and emergence of pathogens.</title>
        <authorList>
            <person name="Haridas S."/>
            <person name="Albert R."/>
            <person name="Binder M."/>
            <person name="Bloem J."/>
            <person name="Labutti K."/>
            <person name="Salamov A."/>
            <person name="Andreopoulos B."/>
            <person name="Baker S."/>
            <person name="Barry K."/>
            <person name="Bills G."/>
            <person name="Bluhm B."/>
            <person name="Cannon C."/>
            <person name="Castanera R."/>
            <person name="Culley D."/>
            <person name="Daum C."/>
            <person name="Ezra D."/>
            <person name="Gonzalez J."/>
            <person name="Henrissat B."/>
            <person name="Kuo A."/>
            <person name="Liang C."/>
            <person name="Lipzen A."/>
            <person name="Lutzoni F."/>
            <person name="Magnuson J."/>
            <person name="Mondo S."/>
            <person name="Nolan M."/>
            <person name="Ohm R."/>
            <person name="Pangilinan J."/>
            <person name="Park H.-J."/>
            <person name="Ramirez L."/>
            <person name="Alfaro M."/>
            <person name="Sun H."/>
            <person name="Tritt A."/>
            <person name="Yoshinaga Y."/>
            <person name="Zwiers L.-H."/>
            <person name="Turgeon B."/>
            <person name="Goodwin S."/>
            <person name="Spatafora J."/>
            <person name="Crous P."/>
            <person name="Grigoriev I."/>
        </authorList>
    </citation>
    <scope>NUCLEOTIDE SEQUENCE</scope>
    <source>
        <strain evidence="13">CBS 262.69</strain>
    </source>
</reference>
<keyword evidence="7" id="KW-0653">Protein transport</keyword>
<evidence type="ECO:0000256" key="8">
    <source>
        <dbReference type="ARBA" id="ARBA00022989"/>
    </source>
</evidence>
<evidence type="ECO:0000256" key="6">
    <source>
        <dbReference type="ARBA" id="ARBA00022824"/>
    </source>
</evidence>
<keyword evidence="6" id="KW-0256">Endoplasmic reticulum</keyword>
<keyword evidence="4" id="KW-0813">Transport</keyword>
<dbReference type="PANTHER" id="PTHR12443">
    <property type="entry name" value="TRANSLOCATION PROTEIN SEC62"/>
    <property type="match status" value="1"/>
</dbReference>
<evidence type="ECO:0000256" key="9">
    <source>
        <dbReference type="ARBA" id="ARBA00023010"/>
    </source>
</evidence>
<dbReference type="InterPro" id="IPR004728">
    <property type="entry name" value="Sec62"/>
</dbReference>
<evidence type="ECO:0000256" key="7">
    <source>
        <dbReference type="ARBA" id="ARBA00022927"/>
    </source>
</evidence>
<feature type="region of interest" description="Disordered" evidence="11">
    <location>
        <begin position="310"/>
        <end position="405"/>
    </location>
</feature>
<feature type="compositionally biased region" description="Basic and acidic residues" evidence="11">
    <location>
        <begin position="333"/>
        <end position="368"/>
    </location>
</feature>
<dbReference type="PANTHER" id="PTHR12443:SF9">
    <property type="entry name" value="TRANSLOCATION PROTEIN SEC62"/>
    <property type="match status" value="1"/>
</dbReference>
<evidence type="ECO:0000256" key="2">
    <source>
        <dbReference type="ARBA" id="ARBA00010604"/>
    </source>
</evidence>
<keyword evidence="9" id="KW-0811">Translocation</keyword>
<dbReference type="Proteomes" id="UP000799640">
    <property type="component" value="Unassembled WGS sequence"/>
</dbReference>
<evidence type="ECO:0000256" key="5">
    <source>
        <dbReference type="ARBA" id="ARBA00022692"/>
    </source>
</evidence>
<keyword evidence="10 12" id="KW-0472">Membrane</keyword>
<evidence type="ECO:0000256" key="3">
    <source>
        <dbReference type="ARBA" id="ARBA00021257"/>
    </source>
</evidence>
<dbReference type="NCBIfam" id="TIGR00869">
    <property type="entry name" value="sec62"/>
    <property type="match status" value="1"/>
</dbReference>
<feature type="compositionally biased region" description="Low complexity" evidence="11">
    <location>
        <begin position="48"/>
        <end position="74"/>
    </location>
</feature>
<dbReference type="EMBL" id="ML996692">
    <property type="protein sequence ID" value="KAF2402060.1"/>
    <property type="molecule type" value="Genomic_DNA"/>
</dbReference>
<feature type="region of interest" description="Disordered" evidence="11">
    <location>
        <begin position="48"/>
        <end position="81"/>
    </location>
</feature>
<sequence length="405" mass="46134">MSAPPQFNLQPGQAPTPEQIAQIQAHMRSEAERLGLSMEQYVEQLKAQAAAQHRAQMEAQAQQAQQQHEQQQQEPVQPGAPKPEALAVANWLRGQDLKPRTCIFQEKRKDMFRVKRAMRALQSPAYEKARKKNPILPPVTDRVTAENVFKLLPLSLLALRVSKMDDEEEGHEGHNHGKKKRAKGLWTVRIEQQQDAEDEMHYMWLYEGPQWKQKAYALGALLLVFVVVMFPLWPLKLRIGVWYLSMGMLGLVAAFFVMAIFRLILFCITLFTHPPGLWLFPNLFEDVGFVESFIPLWGWQVVSRPDKADKALKKQKKAEKAAKRAAKTANGDAHSHSHGDHDHAHHDHDHHGHDHSHDGNDHSHDGHDHTHHNHSHDTMTTGMDSQPGGVVQRHMQPSIEEAEDD</sequence>
<evidence type="ECO:0000256" key="1">
    <source>
        <dbReference type="ARBA" id="ARBA00004477"/>
    </source>
</evidence>
<dbReference type="Pfam" id="PF03839">
    <property type="entry name" value="Sec62"/>
    <property type="match status" value="1"/>
</dbReference>
<keyword evidence="8 12" id="KW-1133">Transmembrane helix</keyword>
<proteinExistence type="inferred from homology"/>
<protein>
    <recommendedName>
        <fullName evidence="3">Translocation protein SEC62</fullName>
    </recommendedName>
</protein>
<dbReference type="InterPro" id="IPR011553">
    <property type="entry name" value="Sec62_asco"/>
</dbReference>
<evidence type="ECO:0000313" key="14">
    <source>
        <dbReference type="Proteomes" id="UP000799640"/>
    </source>
</evidence>
<feature type="compositionally biased region" description="Basic and acidic residues" evidence="11">
    <location>
        <begin position="310"/>
        <end position="322"/>
    </location>
</feature>
<evidence type="ECO:0000256" key="12">
    <source>
        <dbReference type="SAM" id="Phobius"/>
    </source>
</evidence>
<comment type="similarity">
    <text evidence="2">Belongs to the SEC62 family.</text>
</comment>
<dbReference type="GO" id="GO:0005789">
    <property type="term" value="C:endoplasmic reticulum membrane"/>
    <property type="evidence" value="ECO:0007669"/>
    <property type="project" value="UniProtKB-SubCell"/>
</dbReference>
<feature type="transmembrane region" description="Helical" evidence="12">
    <location>
        <begin position="215"/>
        <end position="235"/>
    </location>
</feature>
<name>A0A6G1I1A4_9PEZI</name>
<evidence type="ECO:0000256" key="4">
    <source>
        <dbReference type="ARBA" id="ARBA00022448"/>
    </source>
</evidence>
<keyword evidence="14" id="KW-1185">Reference proteome</keyword>
<keyword evidence="5 12" id="KW-0812">Transmembrane</keyword>
<dbReference type="AlphaFoldDB" id="A0A6G1I1A4"/>
<accession>A0A6G1I1A4</accession>